<protein>
    <submittedName>
        <fullName evidence="1">Uncharacterized protein</fullName>
    </submittedName>
</protein>
<evidence type="ECO:0000313" key="1">
    <source>
        <dbReference type="EMBL" id="PKU60938.1"/>
    </source>
</evidence>
<dbReference type="EMBL" id="KZ504896">
    <property type="protein sequence ID" value="PKU60938.1"/>
    <property type="molecule type" value="Genomic_DNA"/>
</dbReference>
<organism evidence="1 2">
    <name type="scientific">Dendrobium catenatum</name>
    <dbReference type="NCBI Taxonomy" id="906689"/>
    <lineage>
        <taxon>Eukaryota</taxon>
        <taxon>Viridiplantae</taxon>
        <taxon>Streptophyta</taxon>
        <taxon>Embryophyta</taxon>
        <taxon>Tracheophyta</taxon>
        <taxon>Spermatophyta</taxon>
        <taxon>Magnoliopsida</taxon>
        <taxon>Liliopsida</taxon>
        <taxon>Asparagales</taxon>
        <taxon>Orchidaceae</taxon>
        <taxon>Epidendroideae</taxon>
        <taxon>Malaxideae</taxon>
        <taxon>Dendrobiinae</taxon>
        <taxon>Dendrobium</taxon>
    </lineage>
</organism>
<dbReference type="Proteomes" id="UP000233837">
    <property type="component" value="Unassembled WGS sequence"/>
</dbReference>
<accession>A0A2I0VC00</accession>
<dbReference type="AlphaFoldDB" id="A0A2I0VC00"/>
<gene>
    <name evidence="1" type="ORF">MA16_Dca027502</name>
</gene>
<keyword evidence="2" id="KW-1185">Reference proteome</keyword>
<evidence type="ECO:0000313" key="2">
    <source>
        <dbReference type="Proteomes" id="UP000233837"/>
    </source>
</evidence>
<sequence length="67" mass="8137">MQVGWSLAERRKRLEAETKVGKSLQDFQRRWKKVDKALKLFQEEPAGYGFQKSHYHTHIYHPNIYYL</sequence>
<reference evidence="1 2" key="1">
    <citation type="journal article" date="2016" name="Sci. Rep.">
        <title>The Dendrobium catenatum Lindl. genome sequence provides insights into polysaccharide synthase, floral development and adaptive evolution.</title>
        <authorList>
            <person name="Zhang G.Q."/>
            <person name="Xu Q."/>
            <person name="Bian C."/>
            <person name="Tsai W.C."/>
            <person name="Yeh C.M."/>
            <person name="Liu K.W."/>
            <person name="Yoshida K."/>
            <person name="Zhang L.S."/>
            <person name="Chang S.B."/>
            <person name="Chen F."/>
            <person name="Shi Y."/>
            <person name="Su Y.Y."/>
            <person name="Zhang Y.Q."/>
            <person name="Chen L.J."/>
            <person name="Yin Y."/>
            <person name="Lin M."/>
            <person name="Huang H."/>
            <person name="Deng H."/>
            <person name="Wang Z.W."/>
            <person name="Zhu S.L."/>
            <person name="Zhao X."/>
            <person name="Deng C."/>
            <person name="Niu S.C."/>
            <person name="Huang J."/>
            <person name="Wang M."/>
            <person name="Liu G.H."/>
            <person name="Yang H.J."/>
            <person name="Xiao X.J."/>
            <person name="Hsiao Y.Y."/>
            <person name="Wu W.L."/>
            <person name="Chen Y.Y."/>
            <person name="Mitsuda N."/>
            <person name="Ohme-Takagi M."/>
            <person name="Luo Y.B."/>
            <person name="Van de Peer Y."/>
            <person name="Liu Z.J."/>
        </authorList>
    </citation>
    <scope>NUCLEOTIDE SEQUENCE [LARGE SCALE GENOMIC DNA]</scope>
    <source>
        <tissue evidence="1">The whole plant</tissue>
    </source>
</reference>
<name>A0A2I0VC00_9ASPA</name>
<reference evidence="1 2" key="2">
    <citation type="journal article" date="2017" name="Nature">
        <title>The Apostasia genome and the evolution of orchids.</title>
        <authorList>
            <person name="Zhang G.Q."/>
            <person name="Liu K.W."/>
            <person name="Li Z."/>
            <person name="Lohaus R."/>
            <person name="Hsiao Y.Y."/>
            <person name="Niu S.C."/>
            <person name="Wang J.Y."/>
            <person name="Lin Y.C."/>
            <person name="Xu Q."/>
            <person name="Chen L.J."/>
            <person name="Yoshida K."/>
            <person name="Fujiwara S."/>
            <person name="Wang Z.W."/>
            <person name="Zhang Y.Q."/>
            <person name="Mitsuda N."/>
            <person name="Wang M."/>
            <person name="Liu G.H."/>
            <person name="Pecoraro L."/>
            <person name="Huang H.X."/>
            <person name="Xiao X.J."/>
            <person name="Lin M."/>
            <person name="Wu X.Y."/>
            <person name="Wu W.L."/>
            <person name="Chen Y.Y."/>
            <person name="Chang S.B."/>
            <person name="Sakamoto S."/>
            <person name="Ohme-Takagi M."/>
            <person name="Yagi M."/>
            <person name="Zeng S.J."/>
            <person name="Shen C.Y."/>
            <person name="Yeh C.M."/>
            <person name="Luo Y.B."/>
            <person name="Tsai W.C."/>
            <person name="Van de Peer Y."/>
            <person name="Liu Z.J."/>
        </authorList>
    </citation>
    <scope>NUCLEOTIDE SEQUENCE [LARGE SCALE GENOMIC DNA]</scope>
    <source>
        <tissue evidence="1">The whole plant</tissue>
    </source>
</reference>
<proteinExistence type="predicted"/>